<protein>
    <submittedName>
        <fullName evidence="2">Uncharacterized protein</fullName>
    </submittedName>
</protein>
<dbReference type="Proteomes" id="UP001141619">
    <property type="component" value="Unassembled WGS sequence"/>
</dbReference>
<feature type="chain" id="PRO_5040731007" evidence="1">
    <location>
        <begin position="21"/>
        <end position="136"/>
    </location>
</feature>
<evidence type="ECO:0000256" key="1">
    <source>
        <dbReference type="SAM" id="SignalP"/>
    </source>
</evidence>
<proteinExistence type="predicted"/>
<keyword evidence="3" id="KW-1185">Reference proteome</keyword>
<reference evidence="2" key="2">
    <citation type="journal article" date="2023" name="Syst. Appl. Microbiol.">
        <title>Govania unica gen. nov., sp. nov., a rare biosphere bacterium that represents a novel family in the class Alphaproteobacteria.</title>
        <authorList>
            <person name="Vandamme P."/>
            <person name="Peeters C."/>
            <person name="Hettiarachchi A."/>
            <person name="Cnockaert M."/>
            <person name="Carlier A."/>
        </authorList>
    </citation>
    <scope>NUCLEOTIDE SEQUENCE</scope>
    <source>
        <strain evidence="2">LMG 31809</strain>
    </source>
</reference>
<name>A0A9X3U295_9PROT</name>
<reference evidence="2" key="1">
    <citation type="submission" date="2022-08" db="EMBL/GenBank/DDBJ databases">
        <authorList>
            <person name="Vandamme P."/>
            <person name="Hettiarachchi A."/>
            <person name="Peeters C."/>
            <person name="Cnockaert M."/>
            <person name="Carlier A."/>
        </authorList>
    </citation>
    <scope>NUCLEOTIDE SEQUENCE</scope>
    <source>
        <strain evidence="2">LMG 31809</strain>
    </source>
</reference>
<dbReference type="AlphaFoldDB" id="A0A9X3U295"/>
<feature type="signal peptide" evidence="1">
    <location>
        <begin position="1"/>
        <end position="20"/>
    </location>
</feature>
<evidence type="ECO:0000313" key="2">
    <source>
        <dbReference type="EMBL" id="MDA5195099.1"/>
    </source>
</evidence>
<keyword evidence="1" id="KW-0732">Signal</keyword>
<dbReference type="EMBL" id="JANWOI010000005">
    <property type="protein sequence ID" value="MDA5195099.1"/>
    <property type="molecule type" value="Genomic_DNA"/>
</dbReference>
<gene>
    <name evidence="2" type="ORF">NYP16_14190</name>
</gene>
<comment type="caution">
    <text evidence="2">The sequence shown here is derived from an EMBL/GenBank/DDBJ whole genome shotgun (WGS) entry which is preliminary data.</text>
</comment>
<sequence>MRNLLSSLALVAALLTSAHAADDPNSEGVQLEWRSPTRLAVTARVALPNGCHQPVDIREITPEGAPPIANALAATIKINIAGGMCSQDYRIHRFDLTIKVPADIAGLVIYEVRTGKPIKAMLYPLPTRPTSPHEIP</sequence>
<evidence type="ECO:0000313" key="3">
    <source>
        <dbReference type="Proteomes" id="UP001141619"/>
    </source>
</evidence>
<accession>A0A9X3U295</accession>
<organism evidence="2 3">
    <name type="scientific">Govanella unica</name>
    <dbReference type="NCBI Taxonomy" id="2975056"/>
    <lineage>
        <taxon>Bacteria</taxon>
        <taxon>Pseudomonadati</taxon>
        <taxon>Pseudomonadota</taxon>
        <taxon>Alphaproteobacteria</taxon>
        <taxon>Emcibacterales</taxon>
        <taxon>Govanellaceae</taxon>
        <taxon>Govanella</taxon>
    </lineage>
</organism>
<dbReference type="RefSeq" id="WP_274944812.1">
    <property type="nucleotide sequence ID" value="NZ_JANWOI010000005.1"/>
</dbReference>